<dbReference type="SUPFAM" id="SSF47095">
    <property type="entry name" value="HMG-box"/>
    <property type="match status" value="2"/>
</dbReference>
<keyword evidence="6" id="KW-1185">Reference proteome</keyword>
<evidence type="ECO:0000256" key="2">
    <source>
        <dbReference type="PROSITE-ProRule" id="PRU00267"/>
    </source>
</evidence>
<dbReference type="Proteomes" id="UP000499080">
    <property type="component" value="Unassembled WGS sequence"/>
</dbReference>
<evidence type="ECO:0000256" key="1">
    <source>
        <dbReference type="ARBA" id="ARBA00023125"/>
    </source>
</evidence>
<evidence type="ECO:0000313" key="5">
    <source>
        <dbReference type="EMBL" id="GBN77522.1"/>
    </source>
</evidence>
<comment type="caution">
    <text evidence="4">The sequence shown here is derived from an EMBL/GenBank/DDBJ whole genome shotgun (WGS) entry which is preliminary data.</text>
</comment>
<protein>
    <submittedName>
        <fullName evidence="4">Transcription factor A, mitochondrial</fullName>
    </submittedName>
</protein>
<name>A0A4Y2RPB2_ARAVE</name>
<gene>
    <name evidence="4" type="primary">TFAM_0</name>
    <name evidence="5" type="synonym">TFAM_2</name>
    <name evidence="4" type="ORF">AVEN_261402_1</name>
    <name evidence="5" type="ORF">AVEN_264684_1</name>
</gene>
<dbReference type="GO" id="GO:0005634">
    <property type="term" value="C:nucleus"/>
    <property type="evidence" value="ECO:0007669"/>
    <property type="project" value="UniProtKB-UniRule"/>
</dbReference>
<dbReference type="Gene3D" id="1.10.30.10">
    <property type="entry name" value="High mobility group box domain"/>
    <property type="match status" value="2"/>
</dbReference>
<dbReference type="InterPro" id="IPR036910">
    <property type="entry name" value="HMG_box_dom_sf"/>
</dbReference>
<dbReference type="EMBL" id="BGPR01017867">
    <property type="protein sequence ID" value="GBN77491.1"/>
    <property type="molecule type" value="Genomic_DNA"/>
</dbReference>
<evidence type="ECO:0000313" key="4">
    <source>
        <dbReference type="EMBL" id="GBN77491.1"/>
    </source>
</evidence>
<dbReference type="Pfam" id="PF00505">
    <property type="entry name" value="HMG_box"/>
    <property type="match status" value="1"/>
</dbReference>
<dbReference type="PANTHER" id="PTHR48112:SF22">
    <property type="entry name" value="MITOCHONDRIAL TRANSCRIPTION FACTOR A, ISOFORM B"/>
    <property type="match status" value="1"/>
</dbReference>
<dbReference type="SMART" id="SM00398">
    <property type="entry name" value="HMG"/>
    <property type="match status" value="2"/>
</dbReference>
<dbReference type="GO" id="GO:0006357">
    <property type="term" value="P:regulation of transcription by RNA polymerase II"/>
    <property type="evidence" value="ECO:0007669"/>
    <property type="project" value="TreeGrafter"/>
</dbReference>
<organism evidence="4 6">
    <name type="scientific">Araneus ventricosus</name>
    <name type="common">Orbweaver spider</name>
    <name type="synonym">Epeira ventricosa</name>
    <dbReference type="NCBI Taxonomy" id="182803"/>
    <lineage>
        <taxon>Eukaryota</taxon>
        <taxon>Metazoa</taxon>
        <taxon>Ecdysozoa</taxon>
        <taxon>Arthropoda</taxon>
        <taxon>Chelicerata</taxon>
        <taxon>Arachnida</taxon>
        <taxon>Araneae</taxon>
        <taxon>Araneomorphae</taxon>
        <taxon>Entelegynae</taxon>
        <taxon>Araneoidea</taxon>
        <taxon>Araneidae</taxon>
        <taxon>Araneus</taxon>
    </lineage>
</organism>
<accession>A0A4Y2RPB2</accession>
<feature type="domain" description="HMG box" evidence="3">
    <location>
        <begin position="149"/>
        <end position="213"/>
    </location>
</feature>
<dbReference type="InterPro" id="IPR009071">
    <property type="entry name" value="HMG_box_dom"/>
</dbReference>
<proteinExistence type="predicted"/>
<dbReference type="GO" id="GO:0003677">
    <property type="term" value="F:DNA binding"/>
    <property type="evidence" value="ECO:0007669"/>
    <property type="project" value="UniProtKB-UniRule"/>
</dbReference>
<feature type="DNA-binding region" description="HMG box" evidence="2">
    <location>
        <begin position="44"/>
        <end position="112"/>
    </location>
</feature>
<dbReference type="AlphaFoldDB" id="A0A4Y2RPB2"/>
<feature type="DNA-binding region" description="HMG box" evidence="2">
    <location>
        <begin position="149"/>
        <end position="213"/>
    </location>
</feature>
<dbReference type="CDD" id="cd00084">
    <property type="entry name" value="HMG-box_SF"/>
    <property type="match status" value="1"/>
</dbReference>
<evidence type="ECO:0000313" key="6">
    <source>
        <dbReference type="Proteomes" id="UP000499080"/>
    </source>
</evidence>
<keyword evidence="2" id="KW-0539">Nucleus</keyword>
<sequence length="283" mass="32779">MALLRGIVKSSECFLRNPSVALQKGWNFELSYSAKKAVNIPPAPKKPLTAYMIFCKDNRKELLKQNPTLTSTEQIKKLAAQWNCLSLDMKEPYENKARESTVLYGEAHKRYYENLTEEQRQEIALEKAEKKEARRLLKLKKALKEAGVPKSPIPAYALFVQSQAKDKNIKDASEFIKAAAEKWKTLSDDEKKKFEEQAHKDKIRFNNEMEKWKKKLVAEGKDELLHRYEDLKGKGKTLDIEEVSKRVRAKKEVAKVELHEDIFESPNDVMTRVKKIFKSCFGI</sequence>
<dbReference type="PROSITE" id="PS50118">
    <property type="entry name" value="HMG_BOX_2"/>
    <property type="match status" value="2"/>
</dbReference>
<dbReference type="InterPro" id="IPR050342">
    <property type="entry name" value="HMGB"/>
</dbReference>
<feature type="domain" description="HMG box" evidence="3">
    <location>
        <begin position="44"/>
        <end position="112"/>
    </location>
</feature>
<dbReference type="Pfam" id="PF09011">
    <property type="entry name" value="HMG_box_2"/>
    <property type="match status" value="1"/>
</dbReference>
<dbReference type="EMBL" id="BGPR01017873">
    <property type="protein sequence ID" value="GBN77522.1"/>
    <property type="molecule type" value="Genomic_DNA"/>
</dbReference>
<reference evidence="4 6" key="1">
    <citation type="journal article" date="2019" name="Sci. Rep.">
        <title>Orb-weaving spider Araneus ventricosus genome elucidates the spidroin gene catalogue.</title>
        <authorList>
            <person name="Kono N."/>
            <person name="Nakamura H."/>
            <person name="Ohtoshi R."/>
            <person name="Moran D.A.P."/>
            <person name="Shinohara A."/>
            <person name="Yoshida Y."/>
            <person name="Fujiwara M."/>
            <person name="Mori M."/>
            <person name="Tomita M."/>
            <person name="Arakawa K."/>
        </authorList>
    </citation>
    <scope>NUCLEOTIDE SEQUENCE [LARGE SCALE GENOMIC DNA]</scope>
</reference>
<dbReference type="PANTHER" id="PTHR48112">
    <property type="entry name" value="HIGH MOBILITY GROUP PROTEIN DSP1"/>
    <property type="match status" value="1"/>
</dbReference>
<evidence type="ECO:0000259" key="3">
    <source>
        <dbReference type="PROSITE" id="PS50118"/>
    </source>
</evidence>
<keyword evidence="1 2" id="KW-0238">DNA-binding</keyword>
<dbReference type="OrthoDB" id="5550281at2759"/>